<sequence>MIDMLVRLYELPDSCPVYDRVEQQGIILRRARAYERHIVAAWAGEHFSPKWESEVKVAFSRQPVTCYIATKDKEILGFACYETTAKGFYGPTGVNEAARGTGIGKALLFMAMEGLKDLGYVYGMIGGVGPREFYEKAIGAVEIPGSDPGIYRDILPG</sequence>
<proteinExistence type="predicted"/>
<protein>
    <submittedName>
        <fullName evidence="2">GNAT family N-acetyltransferase</fullName>
    </submittedName>
</protein>
<dbReference type="InterPro" id="IPR000182">
    <property type="entry name" value="GNAT_dom"/>
</dbReference>
<dbReference type="Gene3D" id="3.40.630.30">
    <property type="match status" value="1"/>
</dbReference>
<dbReference type="CDD" id="cd04301">
    <property type="entry name" value="NAT_SF"/>
    <property type="match status" value="1"/>
</dbReference>
<organism evidence="2 3">
    <name type="scientific">Oceaniferula flava</name>
    <dbReference type="NCBI Taxonomy" id="2800421"/>
    <lineage>
        <taxon>Bacteria</taxon>
        <taxon>Pseudomonadati</taxon>
        <taxon>Verrucomicrobiota</taxon>
        <taxon>Verrucomicrobiia</taxon>
        <taxon>Verrucomicrobiales</taxon>
        <taxon>Verrucomicrobiaceae</taxon>
        <taxon>Oceaniferula</taxon>
    </lineage>
</organism>
<dbReference type="Proteomes" id="UP000634206">
    <property type="component" value="Unassembled WGS sequence"/>
</dbReference>
<evidence type="ECO:0000259" key="1">
    <source>
        <dbReference type="PROSITE" id="PS51186"/>
    </source>
</evidence>
<evidence type="ECO:0000313" key="3">
    <source>
        <dbReference type="Proteomes" id="UP000634206"/>
    </source>
</evidence>
<feature type="domain" description="N-acetyltransferase" evidence="1">
    <location>
        <begin position="26"/>
        <end position="157"/>
    </location>
</feature>
<evidence type="ECO:0000313" key="2">
    <source>
        <dbReference type="EMBL" id="MBK1854119.1"/>
    </source>
</evidence>
<gene>
    <name evidence="2" type="ORF">JIN83_04075</name>
</gene>
<dbReference type="RefSeq" id="WP_309488725.1">
    <property type="nucleotide sequence ID" value="NZ_JAENIG010000002.1"/>
</dbReference>
<comment type="caution">
    <text evidence="2">The sequence shown here is derived from an EMBL/GenBank/DDBJ whole genome shotgun (WGS) entry which is preliminary data.</text>
</comment>
<dbReference type="Pfam" id="PF00583">
    <property type="entry name" value="Acetyltransf_1"/>
    <property type="match status" value="1"/>
</dbReference>
<dbReference type="SUPFAM" id="SSF55729">
    <property type="entry name" value="Acyl-CoA N-acyltransferases (Nat)"/>
    <property type="match status" value="1"/>
</dbReference>
<dbReference type="AlphaFoldDB" id="A0AAE2SAL0"/>
<dbReference type="EMBL" id="JAENIG010000002">
    <property type="protein sequence ID" value="MBK1854119.1"/>
    <property type="molecule type" value="Genomic_DNA"/>
</dbReference>
<reference evidence="2" key="1">
    <citation type="submission" date="2021-01" db="EMBL/GenBank/DDBJ databases">
        <title>Modified the classification status of verrucomicrobia.</title>
        <authorList>
            <person name="Feng X."/>
        </authorList>
    </citation>
    <scope>NUCLEOTIDE SEQUENCE</scope>
    <source>
        <strain evidence="2">5K15</strain>
    </source>
</reference>
<accession>A0AAE2SAL0</accession>
<dbReference type="GO" id="GO:0016747">
    <property type="term" value="F:acyltransferase activity, transferring groups other than amino-acyl groups"/>
    <property type="evidence" value="ECO:0007669"/>
    <property type="project" value="InterPro"/>
</dbReference>
<name>A0AAE2SAL0_9BACT</name>
<keyword evidence="3" id="KW-1185">Reference proteome</keyword>
<dbReference type="InterPro" id="IPR016181">
    <property type="entry name" value="Acyl_CoA_acyltransferase"/>
</dbReference>
<dbReference type="PROSITE" id="PS51186">
    <property type="entry name" value="GNAT"/>
    <property type="match status" value="1"/>
</dbReference>